<evidence type="ECO:0000256" key="7">
    <source>
        <dbReference type="ARBA" id="ARBA00064668"/>
    </source>
</evidence>
<keyword evidence="17" id="KW-1185">Reference proteome</keyword>
<sequence length="340" mass="37539">MLTRGLFNIVTTLLVIASLSTISSSADTQPVVNVIASESPNSVRIRLANFTMSRHITQSVLSKEQAEGVGARVRRSVGRPELKNLDPFLMLDEFKGKKPGGFPDHPHRGFETVSYILSGKSAHEDFTGHSGIIGPGDLQWMTAGRGIVHSEMPATEDMCHGLQLWVNLAREFKMVEPEYQELKSKNIPEAEKDGVKVRVIAGEALGKKSKVRTRTPTSYLDFTLRKGAVLDQPIPQGWTAFVYVLAGKALFGTGDQQKQGEPHHTLVLSDGDHIHVENKETEACHFVLISGKPIGEPIVQHGPFVMNTQEEIQQAISDYRNGVNGFEKARTWRSKQSSTF</sequence>
<dbReference type="PANTHER" id="PTHR13903">
    <property type="entry name" value="PIRIN-RELATED"/>
    <property type="match status" value="1"/>
</dbReference>
<evidence type="ECO:0000256" key="13">
    <source>
        <dbReference type="SAM" id="SignalP"/>
    </source>
</evidence>
<proteinExistence type="inferred from homology"/>
<dbReference type="Proteomes" id="UP000887568">
    <property type="component" value="Unplaced"/>
</dbReference>
<dbReference type="InterPro" id="IPR003829">
    <property type="entry name" value="Pirin_N_dom"/>
</dbReference>
<feature type="binding site" evidence="11">
    <location>
        <position position="105"/>
    </location>
    <ligand>
        <name>Fe cation</name>
        <dbReference type="ChEBI" id="CHEBI:24875"/>
    </ligand>
</feature>
<evidence type="ECO:0000259" key="15">
    <source>
        <dbReference type="Pfam" id="PF05726"/>
    </source>
</evidence>
<evidence type="ECO:0000256" key="9">
    <source>
        <dbReference type="ARBA" id="ARBA00069068"/>
    </source>
</evidence>
<keyword evidence="11" id="KW-0479">Metal-binding</keyword>
<dbReference type="PIRSF" id="PIRSF006232">
    <property type="entry name" value="Pirin"/>
    <property type="match status" value="1"/>
</dbReference>
<evidence type="ECO:0000256" key="11">
    <source>
        <dbReference type="PIRSR" id="PIRSR006232-1"/>
    </source>
</evidence>
<dbReference type="SUPFAM" id="SSF51182">
    <property type="entry name" value="RmlC-like cupins"/>
    <property type="match status" value="1"/>
</dbReference>
<comment type="subunit">
    <text evidence="7">May interact with NF1/CTF1. Interacts with BCL3. Identified in a complex comprised of PIR, BLC3, NFKB1 and target DNA.</text>
</comment>
<feature type="domain" description="Pirin C-terminal" evidence="15">
    <location>
        <begin position="219"/>
        <end position="324"/>
    </location>
</feature>
<evidence type="ECO:0000256" key="10">
    <source>
        <dbReference type="ARBA" id="ARBA00077684"/>
    </source>
</evidence>
<evidence type="ECO:0000256" key="1">
    <source>
        <dbReference type="ARBA" id="ARBA00004123"/>
    </source>
</evidence>
<feature type="binding site" evidence="11">
    <location>
        <position position="149"/>
    </location>
    <ligand>
        <name>Fe cation</name>
        <dbReference type="ChEBI" id="CHEBI:24875"/>
    </ligand>
</feature>
<dbReference type="Pfam" id="PF05726">
    <property type="entry name" value="Pirin_C"/>
    <property type="match status" value="1"/>
</dbReference>
<reference evidence="16" key="1">
    <citation type="submission" date="2022-11" db="UniProtKB">
        <authorList>
            <consortium name="EnsemblMetazoa"/>
        </authorList>
    </citation>
    <scope>IDENTIFICATION</scope>
</reference>
<feature type="binding site" evidence="11">
    <location>
        <position position="107"/>
    </location>
    <ligand>
        <name>Fe cation</name>
        <dbReference type="ChEBI" id="CHEBI:24875"/>
    </ligand>
</feature>
<evidence type="ECO:0000259" key="14">
    <source>
        <dbReference type="Pfam" id="PF02678"/>
    </source>
</evidence>
<accession>A0A914A0K2</accession>
<dbReference type="OrthoDB" id="198735at2759"/>
<feature type="domain" description="Pirin N-terminal" evidence="14">
    <location>
        <begin position="71"/>
        <end position="166"/>
    </location>
</feature>
<dbReference type="GO" id="GO:0005634">
    <property type="term" value="C:nucleus"/>
    <property type="evidence" value="ECO:0007669"/>
    <property type="project" value="UniProtKB-SubCell"/>
</dbReference>
<comment type="pathway">
    <text evidence="6">Flavonoid metabolism; quercetin degradation.</text>
</comment>
<feature type="signal peptide" evidence="13">
    <location>
        <begin position="1"/>
        <end position="28"/>
    </location>
</feature>
<dbReference type="CDD" id="cd02909">
    <property type="entry name" value="cupin_pirin_N"/>
    <property type="match status" value="1"/>
</dbReference>
<keyword evidence="3" id="KW-0539">Nucleus</keyword>
<feature type="chain" id="PRO_5037150538" description="Pirin" evidence="13">
    <location>
        <begin position="29"/>
        <end position="340"/>
    </location>
</feature>
<comment type="cofactor">
    <cofactor evidence="11">
        <name>Fe cation</name>
        <dbReference type="ChEBI" id="CHEBI:24875"/>
    </cofactor>
    <text evidence="11">Binds 1 Fe cation per subunit.</text>
</comment>
<dbReference type="GO" id="GO:0008127">
    <property type="term" value="F:quercetin 2,3-dioxygenase activity"/>
    <property type="evidence" value="ECO:0007669"/>
    <property type="project" value="UniProtKB-EC"/>
</dbReference>
<evidence type="ECO:0000256" key="3">
    <source>
        <dbReference type="ARBA" id="ARBA00023242"/>
    </source>
</evidence>
<name>A0A914A0K2_PATMI</name>
<dbReference type="InterPro" id="IPR012093">
    <property type="entry name" value="Pirin"/>
</dbReference>
<dbReference type="InterPro" id="IPR011051">
    <property type="entry name" value="RmlC_Cupin_sf"/>
</dbReference>
<dbReference type="AlphaFoldDB" id="A0A914A0K2"/>
<comment type="similarity">
    <text evidence="2 12">Belongs to the pirin family.</text>
</comment>
<dbReference type="PANTHER" id="PTHR13903:SF8">
    <property type="entry name" value="PIRIN"/>
    <property type="match status" value="1"/>
</dbReference>
<protein>
    <recommendedName>
        <fullName evidence="9">Pirin</fullName>
        <ecNumber evidence="8">1.13.11.24</ecNumber>
    </recommendedName>
    <alternativeName>
        <fullName evidence="10">Probable quercetin 2,3-dioxygenase PIR</fullName>
    </alternativeName>
</protein>
<dbReference type="FunFam" id="2.60.120.10:FF:000055">
    <property type="entry name" value="pirin"/>
    <property type="match status" value="1"/>
</dbReference>
<evidence type="ECO:0000256" key="2">
    <source>
        <dbReference type="ARBA" id="ARBA00008416"/>
    </source>
</evidence>
<feature type="binding site" evidence="11">
    <location>
        <position position="151"/>
    </location>
    <ligand>
        <name>Fe cation</name>
        <dbReference type="ChEBI" id="CHEBI:24875"/>
    </ligand>
</feature>
<dbReference type="GO" id="GO:0046872">
    <property type="term" value="F:metal ion binding"/>
    <property type="evidence" value="ECO:0007669"/>
    <property type="project" value="UniProtKB-KW"/>
</dbReference>
<comment type="subcellular location">
    <subcellularLocation>
        <location evidence="1">Nucleus</location>
    </subcellularLocation>
</comment>
<comment type="function">
    <text evidence="5">Transcriptional coregulator of NF-kappa-B which facilitates binding of NF-kappa-B proteins to target kappa-B genes in a redox-state-dependent manner. May be required for efficient terminal myeloid maturation of hematopoietic cells. Has quercetin 2,3-dioxygenase activity (in vitro).</text>
</comment>
<dbReference type="EnsemblMetazoa" id="XM_038201480.1">
    <property type="protein sequence ID" value="XP_038057408.1"/>
    <property type="gene ID" value="LOC119728999"/>
</dbReference>
<dbReference type="CTD" id="8544"/>
<keyword evidence="11" id="KW-0408">Iron</keyword>
<dbReference type="Pfam" id="PF02678">
    <property type="entry name" value="Pirin"/>
    <property type="match status" value="1"/>
</dbReference>
<evidence type="ECO:0000256" key="8">
    <source>
        <dbReference type="ARBA" id="ARBA00066677"/>
    </source>
</evidence>
<evidence type="ECO:0000256" key="4">
    <source>
        <dbReference type="ARBA" id="ARBA00050845"/>
    </source>
</evidence>
<evidence type="ECO:0000256" key="5">
    <source>
        <dbReference type="ARBA" id="ARBA00054987"/>
    </source>
</evidence>
<dbReference type="Gene3D" id="2.60.120.10">
    <property type="entry name" value="Jelly Rolls"/>
    <property type="match status" value="2"/>
</dbReference>
<dbReference type="OMA" id="TPWHPHR"/>
<dbReference type="GeneID" id="119728999"/>
<evidence type="ECO:0000256" key="12">
    <source>
        <dbReference type="RuleBase" id="RU003457"/>
    </source>
</evidence>
<evidence type="ECO:0000256" key="6">
    <source>
        <dbReference type="ARBA" id="ARBA00060642"/>
    </source>
</evidence>
<evidence type="ECO:0000313" key="16">
    <source>
        <dbReference type="EnsemblMetazoa" id="XP_038057408.1"/>
    </source>
</evidence>
<dbReference type="EC" id="1.13.11.24" evidence="8"/>
<evidence type="ECO:0000313" key="17">
    <source>
        <dbReference type="Proteomes" id="UP000887568"/>
    </source>
</evidence>
<comment type="catalytic activity">
    <reaction evidence="4">
        <text>quercetin + O2 = 2-(3,4-dihydroxybenzoyloxy)-4,6-dihydroxybenzoate + CO</text>
        <dbReference type="Rhea" id="RHEA:15381"/>
        <dbReference type="ChEBI" id="CHEBI:15379"/>
        <dbReference type="ChEBI" id="CHEBI:17245"/>
        <dbReference type="ChEBI" id="CHEBI:57628"/>
        <dbReference type="ChEBI" id="CHEBI:57694"/>
        <dbReference type="EC" id="1.13.11.24"/>
    </reaction>
</comment>
<dbReference type="InterPro" id="IPR014710">
    <property type="entry name" value="RmlC-like_jellyroll"/>
</dbReference>
<keyword evidence="13" id="KW-0732">Signal</keyword>
<dbReference type="RefSeq" id="XP_038057408.1">
    <property type="nucleotide sequence ID" value="XM_038201480.1"/>
</dbReference>
<dbReference type="InterPro" id="IPR008778">
    <property type="entry name" value="Pirin_C_dom"/>
</dbReference>
<dbReference type="CDD" id="cd02247">
    <property type="entry name" value="cupin_pirin_C"/>
    <property type="match status" value="1"/>
</dbReference>
<organism evidence="16 17">
    <name type="scientific">Patiria miniata</name>
    <name type="common">Bat star</name>
    <name type="synonym">Asterina miniata</name>
    <dbReference type="NCBI Taxonomy" id="46514"/>
    <lineage>
        <taxon>Eukaryota</taxon>
        <taxon>Metazoa</taxon>
        <taxon>Echinodermata</taxon>
        <taxon>Eleutherozoa</taxon>
        <taxon>Asterozoa</taxon>
        <taxon>Asteroidea</taxon>
        <taxon>Valvatacea</taxon>
        <taxon>Valvatida</taxon>
        <taxon>Asterinidae</taxon>
        <taxon>Patiria</taxon>
    </lineage>
</organism>